<keyword evidence="2" id="KW-1185">Reference proteome</keyword>
<dbReference type="EMBL" id="AP021875">
    <property type="protein sequence ID" value="BBO72982.1"/>
    <property type="molecule type" value="Genomic_DNA"/>
</dbReference>
<dbReference type="RefSeq" id="WP_155302136.1">
    <property type="nucleotide sequence ID" value="NZ_AP021875.1"/>
</dbReference>
<keyword evidence="1" id="KW-0808">Transferase</keyword>
<dbReference type="KEGG" id="dwd:DSCW_03990"/>
<evidence type="ECO:0000313" key="2">
    <source>
        <dbReference type="Proteomes" id="UP000427769"/>
    </source>
</evidence>
<dbReference type="OrthoDB" id="6447890at2"/>
<dbReference type="Pfam" id="PF07395">
    <property type="entry name" value="Mig-14"/>
    <property type="match status" value="1"/>
</dbReference>
<dbReference type="InterPro" id="IPR009977">
    <property type="entry name" value="Mig-14"/>
</dbReference>
<protein>
    <submittedName>
        <fullName evidence="1">Acetyltransferase</fullName>
    </submittedName>
</protein>
<name>A0A5K7YT19_9BACT</name>
<dbReference type="GO" id="GO:0016740">
    <property type="term" value="F:transferase activity"/>
    <property type="evidence" value="ECO:0007669"/>
    <property type="project" value="UniProtKB-KW"/>
</dbReference>
<proteinExistence type="predicted"/>
<accession>A0A5K7YT19</accession>
<dbReference type="AlphaFoldDB" id="A0A5K7YT19"/>
<gene>
    <name evidence="1" type="ORF">DSCW_03990</name>
</gene>
<sequence>MFDNNANTVQNKNISLKQYYDFCLNADMSPNFHPNFVEFYYSQLKIKPQIIGRMNKNGQLIAAYPVLYRQIFPNSLHKKILGKKFNILGDIGQPEIFFPVLKNSTKISLNNLSPTTSPLLKNFLKRSINYSIKSIAIAKKTRHKNITREQKKLLQNGGKIYFTDEINKKDFVDIYIRLHCKRWGYMPDELRYVRKQIIKLYKHIHGGILLLKNEPLAAQLCFKNEGKNIFYVDFINLGVKAHDKKQSYGSIMMLSTLRKSEHVAFYKGKKLRFSFGYYQGKNHYKSLWTNPEPTFIAF</sequence>
<evidence type="ECO:0000313" key="1">
    <source>
        <dbReference type="EMBL" id="BBO72982.1"/>
    </source>
</evidence>
<organism evidence="1 2">
    <name type="scientific">Desulfosarcina widdelii</name>
    <dbReference type="NCBI Taxonomy" id="947919"/>
    <lineage>
        <taxon>Bacteria</taxon>
        <taxon>Pseudomonadati</taxon>
        <taxon>Thermodesulfobacteriota</taxon>
        <taxon>Desulfobacteria</taxon>
        <taxon>Desulfobacterales</taxon>
        <taxon>Desulfosarcinaceae</taxon>
        <taxon>Desulfosarcina</taxon>
    </lineage>
</organism>
<reference evidence="1 2" key="1">
    <citation type="submission" date="2019-11" db="EMBL/GenBank/DDBJ databases">
        <title>Comparative genomics of hydrocarbon-degrading Desulfosarcina strains.</title>
        <authorList>
            <person name="Watanabe M."/>
            <person name="Kojima H."/>
            <person name="Fukui M."/>
        </authorList>
    </citation>
    <scope>NUCLEOTIDE SEQUENCE [LARGE SCALE GENOMIC DNA]</scope>
    <source>
        <strain evidence="1 2">PP31</strain>
    </source>
</reference>
<dbReference type="Proteomes" id="UP000427769">
    <property type="component" value="Chromosome"/>
</dbReference>